<keyword evidence="7" id="KW-1185">Reference proteome</keyword>
<dbReference type="InterPro" id="IPR014026">
    <property type="entry name" value="UDP-Glc/GDP-Man_DH_dimer"/>
</dbReference>
<dbReference type="Pfam" id="PF03720">
    <property type="entry name" value="UDPG_MGDP_dh_C"/>
    <property type="match status" value="1"/>
</dbReference>
<dbReference type="PANTHER" id="PTHR43491:SF2">
    <property type="entry name" value="UDP-N-ACETYL-D-MANNOSAMINE DEHYDROGENASE"/>
    <property type="match status" value="1"/>
</dbReference>
<evidence type="ECO:0000313" key="7">
    <source>
        <dbReference type="Proteomes" id="UP000664632"/>
    </source>
</evidence>
<dbReference type="InterPro" id="IPR036291">
    <property type="entry name" value="NAD(P)-bd_dom_sf"/>
</dbReference>
<comment type="caution">
    <text evidence="6">The sequence shown here is derived from an EMBL/GenBank/DDBJ whole genome shotgun (WGS) entry which is preliminary data.</text>
</comment>
<dbReference type="Proteomes" id="UP000664632">
    <property type="component" value="Unassembled WGS sequence"/>
</dbReference>
<dbReference type="Pfam" id="PF00984">
    <property type="entry name" value="UDPG_MGDP_dh"/>
    <property type="match status" value="1"/>
</dbReference>
<evidence type="ECO:0000256" key="3">
    <source>
        <dbReference type="ARBA" id="ARBA00023027"/>
    </source>
</evidence>
<accession>A0ABS3GWP3</accession>
<evidence type="ECO:0000313" key="6">
    <source>
        <dbReference type="EMBL" id="MBO0439684.1"/>
    </source>
</evidence>
<dbReference type="InterPro" id="IPR017476">
    <property type="entry name" value="UDP-Glc/GDP-Man"/>
</dbReference>
<comment type="similarity">
    <text evidence="1 4">Belongs to the UDP-glucose/GDP-mannose dehydrogenase family.</text>
</comment>
<dbReference type="SUPFAM" id="SSF52413">
    <property type="entry name" value="UDP-glucose/GDP-mannose dehydrogenase C-terminal domain"/>
    <property type="match status" value="1"/>
</dbReference>
<dbReference type="InterPro" id="IPR036220">
    <property type="entry name" value="UDP-Glc/GDP-Man_DH_C_sf"/>
</dbReference>
<dbReference type="SUPFAM" id="SSF48179">
    <property type="entry name" value="6-phosphogluconate dehydrogenase C-terminal domain-like"/>
    <property type="match status" value="1"/>
</dbReference>
<feature type="domain" description="UDP-glucose/GDP-mannose dehydrogenase C-terminal" evidence="5">
    <location>
        <begin position="315"/>
        <end position="409"/>
    </location>
</feature>
<dbReference type="Pfam" id="PF03721">
    <property type="entry name" value="UDPG_MGDP_dh_N"/>
    <property type="match status" value="1"/>
</dbReference>
<keyword evidence="2" id="KW-0560">Oxidoreductase</keyword>
<dbReference type="PANTHER" id="PTHR43491">
    <property type="entry name" value="UDP-N-ACETYL-D-MANNOSAMINE DEHYDROGENASE"/>
    <property type="match status" value="1"/>
</dbReference>
<dbReference type="PIRSF" id="PIRSF000124">
    <property type="entry name" value="UDPglc_GDPman_dh"/>
    <property type="match status" value="1"/>
</dbReference>
<keyword evidence="3" id="KW-0520">NAD</keyword>
<reference evidence="6 7" key="1">
    <citation type="submission" date="2021-03" db="EMBL/GenBank/DDBJ databases">
        <title>Enterococcal diversity collection.</title>
        <authorList>
            <person name="Gilmore M.S."/>
            <person name="Schwartzman J."/>
            <person name="Van Tyne D."/>
            <person name="Martin M."/>
            <person name="Earl A.M."/>
            <person name="Manson A.L."/>
            <person name="Straub T."/>
            <person name="Salamzade R."/>
            <person name="Saavedra J."/>
            <person name="Lebreton F."/>
            <person name="Prichula J."/>
            <person name="Schaufler K."/>
            <person name="Gaca A."/>
            <person name="Sgardioli B."/>
            <person name="Wagenaar J."/>
            <person name="Strong T."/>
        </authorList>
    </citation>
    <scope>NUCLEOTIDE SEQUENCE [LARGE SCALE GENOMIC DNA]</scope>
    <source>
        <strain evidence="6 7">DIV0869a</strain>
    </source>
</reference>
<evidence type="ECO:0000259" key="5">
    <source>
        <dbReference type="SMART" id="SM00984"/>
    </source>
</evidence>
<proteinExistence type="inferred from homology"/>
<protein>
    <submittedName>
        <fullName evidence="6">Nucleotide sugar dehydrogenase</fullName>
    </submittedName>
</protein>
<dbReference type="Gene3D" id="3.40.50.720">
    <property type="entry name" value="NAD(P)-binding Rossmann-like Domain"/>
    <property type="match status" value="2"/>
</dbReference>
<dbReference type="SMART" id="SM00984">
    <property type="entry name" value="UDPG_MGDP_dh_C"/>
    <property type="match status" value="1"/>
</dbReference>
<dbReference type="NCBIfam" id="TIGR03026">
    <property type="entry name" value="NDP-sugDHase"/>
    <property type="match status" value="1"/>
</dbReference>
<dbReference type="EMBL" id="JAFLWD010000009">
    <property type="protein sequence ID" value="MBO0439684.1"/>
    <property type="molecule type" value="Genomic_DNA"/>
</dbReference>
<dbReference type="InterPro" id="IPR008927">
    <property type="entry name" value="6-PGluconate_DH-like_C_sf"/>
</dbReference>
<dbReference type="PIRSF" id="PIRSF500136">
    <property type="entry name" value="UDP_ManNAc_DH"/>
    <property type="match status" value="1"/>
</dbReference>
<dbReference type="InterPro" id="IPR028359">
    <property type="entry name" value="UDP_ManNAc/GlcNAc_DH"/>
</dbReference>
<name>A0ABS3GWP3_9ENTE</name>
<dbReference type="SUPFAM" id="SSF51735">
    <property type="entry name" value="NAD(P)-binding Rossmann-fold domains"/>
    <property type="match status" value="1"/>
</dbReference>
<evidence type="ECO:0000256" key="2">
    <source>
        <dbReference type="ARBA" id="ARBA00023002"/>
    </source>
</evidence>
<gene>
    <name evidence="6" type="ORF">JZO69_04895</name>
</gene>
<evidence type="ECO:0000256" key="1">
    <source>
        <dbReference type="ARBA" id="ARBA00006601"/>
    </source>
</evidence>
<organism evidence="6 7">
    <name type="scientific">Candidatus Enterococcus ikei</name>
    <dbReference type="NCBI Taxonomy" id="2815326"/>
    <lineage>
        <taxon>Bacteria</taxon>
        <taxon>Bacillati</taxon>
        <taxon>Bacillota</taxon>
        <taxon>Bacilli</taxon>
        <taxon>Lactobacillales</taxon>
        <taxon>Enterococcaceae</taxon>
        <taxon>Enterococcus</taxon>
    </lineage>
</organism>
<dbReference type="InterPro" id="IPR014027">
    <property type="entry name" value="UDP-Glc/GDP-Man_DH_C"/>
</dbReference>
<evidence type="ECO:0000256" key="4">
    <source>
        <dbReference type="PIRNR" id="PIRNR000124"/>
    </source>
</evidence>
<sequence length="410" mass="45659">MGKNVVVIGLGYVGLPSVINHMENGHKVVGFDIDEKKINLLNQGISYIDTVEDKTIEELLKNGVSFTSDEQMIKGKDVYIIDVPTPIDKNKVPNLGYIKAAVDLIKEKVKKGSLVVLESTTYPGTTEEYLVEVFSKLGYQVGSDLYIAYSPERIDPGNEQSFSAKIPRIVGGFSENCLIKACEFFGSHVYPASNLKTAELAKIYENTFRLVNIALADELQKISDNLSIEVSEVLKAADTKPFGFMKFTPNLGIGGHCIPVDPYYLTWLMESRGIETPLIQTAGKINDSMLDYYLNKIIAYAEKKSDKSLDEMNIAILGITYKKNVADTRMSSVISLIKKLEELNTNIVSFDDVIVSNVTLNENSVMSLEGDYCQLKDFDLVIYAVGHNIYEKNKAELVENSQLFYDLTLV</sequence>
<dbReference type="InterPro" id="IPR001732">
    <property type="entry name" value="UDP-Glc/GDP-Man_DH_N"/>
</dbReference>